<evidence type="ECO:0000256" key="6">
    <source>
        <dbReference type="ARBA" id="ARBA00022737"/>
    </source>
</evidence>
<dbReference type="PANTHER" id="PTHR24416:SF622">
    <property type="entry name" value="PROTEIN KINASE DOMAIN-CONTAINING PROTEIN"/>
    <property type="match status" value="1"/>
</dbReference>
<dbReference type="GO" id="GO:0004714">
    <property type="term" value="F:transmembrane receptor protein tyrosine kinase activity"/>
    <property type="evidence" value="ECO:0007669"/>
    <property type="project" value="UniProtKB-EC"/>
</dbReference>
<keyword evidence="5" id="KW-0732">Signal</keyword>
<keyword evidence="4" id="KW-0808">Transferase</keyword>
<comment type="caution">
    <text evidence="15">The sequence shown here is derived from an EMBL/GenBank/DDBJ whole genome shotgun (WGS) entry which is preliminary data.</text>
</comment>
<dbReference type="FunFam" id="1.10.510.10:FF:000554">
    <property type="entry name" value="Predicted protein"/>
    <property type="match status" value="1"/>
</dbReference>
<keyword evidence="6" id="KW-0677">Repeat</keyword>
<sequence length="698" mass="78634">DLSNNNFGPELNHPGVFSGLHNLTDLNLWRNKIRYVDETLSQLRSLQYLNLNNITWHCDCRLLWVARFVQTQTAKVEGPSFARCSWPRHLAMTSLRHVTAESLRCPVLAGCEEGDMASVQCKWCPPFQKPTSDTRCQCMEGYEPADGDAYAKNSACQPCPVGWYKAEVGTDACVSCPPNSTTLTEGSSFCVSEKAVDNVAEGGHGWKQQLTTSPGMKGAKSKLTTAKTPFVQSVMGLSLVCARHMPCRKPDDFFVDTTDVTHHVLGVNIDHGIITLAPCEMRLHIRRVRVGRLLGRGAFGQVHEGVIFCTQNNSKRTLPVAVKRLKDRALEEEGKVLHEELEQMILVGSHPNIIGLLGSCVHEGNLHIIMELAEQGDLLTYLRNRKLWHEQYVSVAKDGTLSMQKAPQVTDHAELMMFAWHIARGMSHLEELKCIHRDLAARNCLLAAGPVAKLSDFGLSRDVYENGYYFRRSKGRIPYKWLSPEAMLWGQYSSKSDVWSYGVLLWEIATLGGTPYSGIPPERIGEMHRARYRLPQPPRCPDNFYRVIRCCWHEDPRKRPTFRQLCDVIDHFVQAAADTKYLDLQPQSEKISPDEASSADDPGDKLLVANIRRKLRSPMRHESATSDLSQSVSTCTERETRELDMELEPMLRELCSRWSDVSSAQSQWSEDELTIKQTQDQGQSNYTSGYFSSQSIAT</sequence>
<dbReference type="CDD" id="cd00192">
    <property type="entry name" value="PTKc"/>
    <property type="match status" value="1"/>
</dbReference>
<feature type="non-terminal residue" evidence="15">
    <location>
        <position position="698"/>
    </location>
</feature>
<dbReference type="InterPro" id="IPR011009">
    <property type="entry name" value="Kinase-like_dom_sf"/>
</dbReference>
<dbReference type="InterPro" id="IPR008266">
    <property type="entry name" value="Tyr_kinase_AS"/>
</dbReference>
<dbReference type="SMART" id="SM00219">
    <property type="entry name" value="TyrKc"/>
    <property type="match status" value="1"/>
</dbReference>
<dbReference type="InterPro" id="IPR032675">
    <property type="entry name" value="LRR_dom_sf"/>
</dbReference>
<dbReference type="PROSITE" id="PS00107">
    <property type="entry name" value="PROTEIN_KINASE_ATP"/>
    <property type="match status" value="1"/>
</dbReference>
<keyword evidence="3" id="KW-0433">Leucine-rich repeat</keyword>
<dbReference type="Pfam" id="PF13855">
    <property type="entry name" value="LRR_8"/>
    <property type="match status" value="1"/>
</dbReference>
<keyword evidence="2" id="KW-0597">Phosphoprotein</keyword>
<dbReference type="PROSITE" id="PS00109">
    <property type="entry name" value="PROTEIN_KINASE_TYR"/>
    <property type="match status" value="1"/>
</dbReference>
<dbReference type="SMART" id="SM01411">
    <property type="entry name" value="Ephrin_rec_like"/>
    <property type="match status" value="1"/>
</dbReference>
<dbReference type="Pfam" id="PF07714">
    <property type="entry name" value="PK_Tyr_Ser-Thr"/>
    <property type="match status" value="1"/>
</dbReference>
<dbReference type="InterPro" id="IPR017441">
    <property type="entry name" value="Protein_kinase_ATP_BS"/>
</dbReference>
<dbReference type="EMBL" id="JACVVK020000020">
    <property type="protein sequence ID" value="KAK7503438.1"/>
    <property type="molecule type" value="Genomic_DNA"/>
</dbReference>
<dbReference type="GO" id="GO:0005524">
    <property type="term" value="F:ATP binding"/>
    <property type="evidence" value="ECO:0007669"/>
    <property type="project" value="UniProtKB-UniRule"/>
</dbReference>
<feature type="region of interest" description="Disordered" evidence="13">
    <location>
        <begin position="667"/>
        <end position="698"/>
    </location>
</feature>
<feature type="compositionally biased region" description="Polar residues" evidence="13">
    <location>
        <begin position="625"/>
        <end position="635"/>
    </location>
</feature>
<dbReference type="InterPro" id="IPR001611">
    <property type="entry name" value="Leu-rich_rpt"/>
</dbReference>
<evidence type="ECO:0000256" key="9">
    <source>
        <dbReference type="ARBA" id="ARBA00022840"/>
    </source>
</evidence>
<evidence type="ECO:0000256" key="10">
    <source>
        <dbReference type="ARBA" id="ARBA00023137"/>
    </source>
</evidence>
<dbReference type="InterPro" id="IPR011641">
    <property type="entry name" value="Tyr-kin_ephrin_A/B_rcpt-like"/>
</dbReference>
<proteinExistence type="predicted"/>
<dbReference type="Gene3D" id="3.80.10.10">
    <property type="entry name" value="Ribonuclease Inhibitor"/>
    <property type="match status" value="1"/>
</dbReference>
<dbReference type="SUPFAM" id="SSF52058">
    <property type="entry name" value="L domain-like"/>
    <property type="match status" value="1"/>
</dbReference>
<dbReference type="Pfam" id="PF07699">
    <property type="entry name" value="Ephrin_rec_like"/>
    <property type="match status" value="1"/>
</dbReference>
<keyword evidence="10" id="KW-0829">Tyrosine-protein kinase</keyword>
<organism evidence="15 16">
    <name type="scientific">Batillaria attramentaria</name>
    <dbReference type="NCBI Taxonomy" id="370345"/>
    <lineage>
        <taxon>Eukaryota</taxon>
        <taxon>Metazoa</taxon>
        <taxon>Spiralia</taxon>
        <taxon>Lophotrochozoa</taxon>
        <taxon>Mollusca</taxon>
        <taxon>Gastropoda</taxon>
        <taxon>Caenogastropoda</taxon>
        <taxon>Sorbeoconcha</taxon>
        <taxon>Cerithioidea</taxon>
        <taxon>Batillariidae</taxon>
        <taxon>Batillaria</taxon>
    </lineage>
</organism>
<dbReference type="AlphaFoldDB" id="A0ABD0LVK2"/>
<dbReference type="PRINTS" id="PR00109">
    <property type="entry name" value="TYRKINASE"/>
</dbReference>
<evidence type="ECO:0000313" key="16">
    <source>
        <dbReference type="Proteomes" id="UP001519460"/>
    </source>
</evidence>
<evidence type="ECO:0000256" key="4">
    <source>
        <dbReference type="ARBA" id="ARBA00022679"/>
    </source>
</evidence>
<evidence type="ECO:0000313" key="15">
    <source>
        <dbReference type="EMBL" id="KAK7503438.1"/>
    </source>
</evidence>
<keyword evidence="7 12" id="KW-0547">Nucleotide-binding</keyword>
<dbReference type="InterPro" id="IPR020635">
    <property type="entry name" value="Tyr_kinase_cat_dom"/>
</dbReference>
<dbReference type="InterPro" id="IPR009030">
    <property type="entry name" value="Growth_fac_rcpt_cys_sf"/>
</dbReference>
<keyword evidence="9 12" id="KW-0067">ATP-binding</keyword>
<evidence type="ECO:0000256" key="11">
    <source>
        <dbReference type="ARBA" id="ARBA00051243"/>
    </source>
</evidence>
<dbReference type="Gene3D" id="3.30.200.20">
    <property type="entry name" value="Phosphorylase Kinase, domain 1"/>
    <property type="match status" value="1"/>
</dbReference>
<gene>
    <name evidence="15" type="ORF">BaRGS_00005359</name>
</gene>
<feature type="domain" description="Protein kinase" evidence="14">
    <location>
        <begin position="288"/>
        <end position="573"/>
    </location>
</feature>
<dbReference type="Gene3D" id="2.10.50.10">
    <property type="entry name" value="Tumor Necrosis Factor Receptor, subunit A, domain 2"/>
    <property type="match status" value="1"/>
</dbReference>
<comment type="catalytic activity">
    <reaction evidence="11">
        <text>L-tyrosyl-[protein] + ATP = O-phospho-L-tyrosyl-[protein] + ADP + H(+)</text>
        <dbReference type="Rhea" id="RHEA:10596"/>
        <dbReference type="Rhea" id="RHEA-COMP:10136"/>
        <dbReference type="Rhea" id="RHEA-COMP:20101"/>
        <dbReference type="ChEBI" id="CHEBI:15378"/>
        <dbReference type="ChEBI" id="CHEBI:30616"/>
        <dbReference type="ChEBI" id="CHEBI:46858"/>
        <dbReference type="ChEBI" id="CHEBI:61978"/>
        <dbReference type="ChEBI" id="CHEBI:456216"/>
        <dbReference type="EC" id="2.7.10.1"/>
    </reaction>
</comment>
<evidence type="ECO:0000256" key="5">
    <source>
        <dbReference type="ARBA" id="ARBA00022729"/>
    </source>
</evidence>
<dbReference type="SUPFAM" id="SSF57184">
    <property type="entry name" value="Growth factor receptor domain"/>
    <property type="match status" value="1"/>
</dbReference>
<dbReference type="InterPro" id="IPR050122">
    <property type="entry name" value="RTK"/>
</dbReference>
<evidence type="ECO:0000259" key="14">
    <source>
        <dbReference type="PROSITE" id="PS50011"/>
    </source>
</evidence>
<dbReference type="SMART" id="SM00082">
    <property type="entry name" value="LRRCT"/>
    <property type="match status" value="1"/>
</dbReference>
<accession>A0ABD0LVK2</accession>
<feature type="region of interest" description="Disordered" evidence="13">
    <location>
        <begin position="617"/>
        <end position="640"/>
    </location>
</feature>
<evidence type="ECO:0000256" key="8">
    <source>
        <dbReference type="ARBA" id="ARBA00022777"/>
    </source>
</evidence>
<reference evidence="15 16" key="1">
    <citation type="journal article" date="2023" name="Sci. Data">
        <title>Genome assembly of the Korean intertidal mud-creeper Batillaria attramentaria.</title>
        <authorList>
            <person name="Patra A.K."/>
            <person name="Ho P.T."/>
            <person name="Jun S."/>
            <person name="Lee S.J."/>
            <person name="Kim Y."/>
            <person name="Won Y.J."/>
        </authorList>
    </citation>
    <scope>NUCLEOTIDE SEQUENCE [LARGE SCALE GENOMIC DNA]</scope>
    <source>
        <strain evidence="15">Wonlab-2016</strain>
    </source>
</reference>
<dbReference type="Proteomes" id="UP001519460">
    <property type="component" value="Unassembled WGS sequence"/>
</dbReference>
<keyword evidence="8" id="KW-0418">Kinase</keyword>
<dbReference type="GO" id="GO:0016020">
    <property type="term" value="C:membrane"/>
    <property type="evidence" value="ECO:0007669"/>
    <property type="project" value="UniProtKB-SubCell"/>
</dbReference>
<evidence type="ECO:0000256" key="13">
    <source>
        <dbReference type="SAM" id="MobiDB-lite"/>
    </source>
</evidence>
<comment type="subcellular location">
    <subcellularLocation>
        <location evidence="1">Membrane</location>
        <topology evidence="1">Single-pass type I membrane protein</topology>
    </subcellularLocation>
</comment>
<dbReference type="InterPro" id="IPR001245">
    <property type="entry name" value="Ser-Thr/Tyr_kinase_cat_dom"/>
</dbReference>
<protein>
    <recommendedName>
        <fullName evidence="14">Protein kinase domain-containing protein</fullName>
    </recommendedName>
</protein>
<feature type="compositionally biased region" description="Polar residues" evidence="13">
    <location>
        <begin position="675"/>
        <end position="698"/>
    </location>
</feature>
<evidence type="ECO:0000256" key="12">
    <source>
        <dbReference type="PROSITE-ProRule" id="PRU10141"/>
    </source>
</evidence>
<feature type="binding site" evidence="12">
    <location>
        <position position="323"/>
    </location>
    <ligand>
        <name>ATP</name>
        <dbReference type="ChEBI" id="CHEBI:30616"/>
    </ligand>
</feature>
<evidence type="ECO:0000256" key="2">
    <source>
        <dbReference type="ARBA" id="ARBA00022553"/>
    </source>
</evidence>
<feature type="non-terminal residue" evidence="15">
    <location>
        <position position="1"/>
    </location>
</feature>
<feature type="region of interest" description="Disordered" evidence="13">
    <location>
        <begin position="584"/>
        <end position="605"/>
    </location>
</feature>
<evidence type="ECO:0000256" key="7">
    <source>
        <dbReference type="ARBA" id="ARBA00022741"/>
    </source>
</evidence>
<keyword evidence="16" id="KW-1185">Reference proteome</keyword>
<name>A0ABD0LVK2_9CAEN</name>
<dbReference type="InterPro" id="IPR000719">
    <property type="entry name" value="Prot_kinase_dom"/>
</dbReference>
<dbReference type="InterPro" id="IPR000483">
    <property type="entry name" value="Cys-rich_flank_reg_C"/>
</dbReference>
<dbReference type="Gene3D" id="1.10.510.10">
    <property type="entry name" value="Transferase(Phosphotransferase) domain 1"/>
    <property type="match status" value="1"/>
</dbReference>
<evidence type="ECO:0000256" key="3">
    <source>
        <dbReference type="ARBA" id="ARBA00022614"/>
    </source>
</evidence>
<dbReference type="SUPFAM" id="SSF56112">
    <property type="entry name" value="Protein kinase-like (PK-like)"/>
    <property type="match status" value="1"/>
</dbReference>
<dbReference type="PANTHER" id="PTHR24416">
    <property type="entry name" value="TYROSINE-PROTEIN KINASE RECEPTOR"/>
    <property type="match status" value="1"/>
</dbReference>
<dbReference type="PROSITE" id="PS50011">
    <property type="entry name" value="PROTEIN_KINASE_DOM"/>
    <property type="match status" value="1"/>
</dbReference>
<evidence type="ECO:0000256" key="1">
    <source>
        <dbReference type="ARBA" id="ARBA00004479"/>
    </source>
</evidence>